<dbReference type="InterPro" id="IPR036688">
    <property type="entry name" value="MoeA_C_domain_IV_sf"/>
</dbReference>
<feature type="domain" description="MoaB/Mog" evidence="7">
    <location>
        <begin position="201"/>
        <end position="340"/>
    </location>
</feature>
<evidence type="ECO:0000256" key="1">
    <source>
        <dbReference type="ARBA" id="ARBA00002901"/>
    </source>
</evidence>
<dbReference type="InterPro" id="IPR005110">
    <property type="entry name" value="MoeA_linker/N"/>
</dbReference>
<dbReference type="eggNOG" id="COG0303">
    <property type="taxonomic scope" value="Bacteria"/>
</dbReference>
<dbReference type="Gene3D" id="3.90.105.10">
    <property type="entry name" value="Molybdopterin biosynthesis moea protein, domain 2"/>
    <property type="match status" value="1"/>
</dbReference>
<dbReference type="Pfam" id="PF03453">
    <property type="entry name" value="MoeA_N"/>
    <property type="match status" value="1"/>
</dbReference>
<evidence type="ECO:0000256" key="5">
    <source>
        <dbReference type="ARBA" id="ARBA00047317"/>
    </source>
</evidence>
<dbReference type="CDD" id="cd00887">
    <property type="entry name" value="MoeA"/>
    <property type="match status" value="1"/>
</dbReference>
<dbReference type="EMBL" id="ATHI01000011">
    <property type="protein sequence ID" value="EPR34401.1"/>
    <property type="molecule type" value="Genomic_DNA"/>
</dbReference>
<evidence type="ECO:0000256" key="6">
    <source>
        <dbReference type="RuleBase" id="RU365090"/>
    </source>
</evidence>
<comment type="function">
    <text evidence="1 6">Catalyzes the insertion of molybdate into adenylated molybdopterin with the concomitant release of AMP.</text>
</comment>
<protein>
    <recommendedName>
        <fullName evidence="6">Molybdopterin molybdenumtransferase</fullName>
        <ecNumber evidence="6">2.10.1.1</ecNumber>
    </recommendedName>
</protein>
<sequence length="426" mass="44394">MRPAEAILPAMTEPNPAHNFLTLMPADEFRALLAAWPRLPAEEADLATAHGRFLADDLSAPEDLPPAARASMDGYAVRAADLFGTSESGPAYLEKAGSVAIHEPPTFALLPGQCAAITTGGWLPEGANAVAMVEHTHDLGAGTVEFRKPLAPNDNVLLRGEDATKGEIALRAGTLLRAPQIGLLAALGIRAARVGRLPRVAILSTGDELVPAHETPPPGRIRDVNAHALSAMVREAGALPSMLGIVPDETPALAKALGAALADHDVVLLSGGSSVGARDCTVAALDSLPQARVLVHGVAVSPGKPTILAEANGRAMFGLPGQVTSAQVVMHVFVLPFLRHLAGACDAFSRAAGRSAVLARNVASRHGREDWLRVALEEREGDLPLAHPRLGKSGLLRTLLDAQGLVRIPATREGLGQGARVEVHPF</sequence>
<accession>S7TCL5</accession>
<dbReference type="SUPFAM" id="SSF63882">
    <property type="entry name" value="MoeA N-terminal region -like"/>
    <property type="match status" value="1"/>
</dbReference>
<dbReference type="NCBIfam" id="NF045515">
    <property type="entry name" value="Glp_gephyrin"/>
    <property type="match status" value="1"/>
</dbReference>
<comment type="cofactor">
    <cofactor evidence="6">
        <name>Mg(2+)</name>
        <dbReference type="ChEBI" id="CHEBI:18420"/>
    </cofactor>
</comment>
<dbReference type="SUPFAM" id="SSF63867">
    <property type="entry name" value="MoeA C-terminal domain-like"/>
    <property type="match status" value="1"/>
</dbReference>
<dbReference type="SMART" id="SM00852">
    <property type="entry name" value="MoCF_biosynth"/>
    <property type="match status" value="1"/>
</dbReference>
<dbReference type="STRING" id="1121439.dsat_0049"/>
<dbReference type="AlphaFoldDB" id="S7TCL5"/>
<evidence type="ECO:0000256" key="4">
    <source>
        <dbReference type="ARBA" id="ARBA00023150"/>
    </source>
</evidence>
<proteinExistence type="inferred from homology"/>
<dbReference type="PATRIC" id="fig|1121439.3.peg.1262"/>
<comment type="pathway">
    <text evidence="2 6">Cofactor biosynthesis; molybdopterin biosynthesis.</text>
</comment>
<dbReference type="UniPathway" id="UPA00344"/>
<evidence type="ECO:0000256" key="2">
    <source>
        <dbReference type="ARBA" id="ARBA00005046"/>
    </source>
</evidence>
<evidence type="ECO:0000259" key="7">
    <source>
        <dbReference type="SMART" id="SM00852"/>
    </source>
</evidence>
<dbReference type="SUPFAM" id="SSF53218">
    <property type="entry name" value="Molybdenum cofactor biosynthesis proteins"/>
    <property type="match status" value="1"/>
</dbReference>
<evidence type="ECO:0000313" key="9">
    <source>
        <dbReference type="Proteomes" id="UP000014975"/>
    </source>
</evidence>
<comment type="catalytic activity">
    <reaction evidence="5">
        <text>adenylyl-molybdopterin + molybdate = Mo-molybdopterin + AMP + H(+)</text>
        <dbReference type="Rhea" id="RHEA:35047"/>
        <dbReference type="ChEBI" id="CHEBI:15378"/>
        <dbReference type="ChEBI" id="CHEBI:36264"/>
        <dbReference type="ChEBI" id="CHEBI:62727"/>
        <dbReference type="ChEBI" id="CHEBI:71302"/>
        <dbReference type="ChEBI" id="CHEBI:456215"/>
        <dbReference type="EC" id="2.10.1.1"/>
    </reaction>
</comment>
<keyword evidence="6" id="KW-0808">Transferase</keyword>
<dbReference type="InterPro" id="IPR005111">
    <property type="entry name" value="MoeA_C_domain_IV"/>
</dbReference>
<keyword evidence="6" id="KW-0460">Magnesium</keyword>
<organism evidence="8 9">
    <name type="scientific">Alkalidesulfovibrio alkalitolerans DSM 16529</name>
    <dbReference type="NCBI Taxonomy" id="1121439"/>
    <lineage>
        <taxon>Bacteria</taxon>
        <taxon>Pseudomonadati</taxon>
        <taxon>Thermodesulfobacteriota</taxon>
        <taxon>Desulfovibrionia</taxon>
        <taxon>Desulfovibrionales</taxon>
        <taxon>Desulfovibrionaceae</taxon>
        <taxon>Alkalidesulfovibrio</taxon>
    </lineage>
</organism>
<dbReference type="NCBIfam" id="TIGR00177">
    <property type="entry name" value="molyb_syn"/>
    <property type="match status" value="1"/>
</dbReference>
<dbReference type="GO" id="GO:0046872">
    <property type="term" value="F:metal ion binding"/>
    <property type="evidence" value="ECO:0007669"/>
    <property type="project" value="UniProtKB-UniRule"/>
</dbReference>
<name>S7TCL5_9BACT</name>
<dbReference type="EC" id="2.10.1.1" evidence="6"/>
<dbReference type="Gene3D" id="2.40.340.10">
    <property type="entry name" value="MoeA, C-terminal, domain IV"/>
    <property type="match status" value="1"/>
</dbReference>
<dbReference type="InterPro" id="IPR036425">
    <property type="entry name" value="MoaB/Mog-like_dom_sf"/>
</dbReference>
<dbReference type="GO" id="GO:0006777">
    <property type="term" value="P:Mo-molybdopterin cofactor biosynthetic process"/>
    <property type="evidence" value="ECO:0007669"/>
    <property type="project" value="UniProtKB-UniRule"/>
</dbReference>
<dbReference type="GO" id="GO:0061599">
    <property type="term" value="F:molybdopterin molybdotransferase activity"/>
    <property type="evidence" value="ECO:0007669"/>
    <property type="project" value="UniProtKB-UniRule"/>
</dbReference>
<dbReference type="Gene3D" id="2.170.190.11">
    <property type="entry name" value="Molybdopterin biosynthesis moea protein, domain 3"/>
    <property type="match status" value="1"/>
</dbReference>
<dbReference type="Gene3D" id="3.40.980.10">
    <property type="entry name" value="MoaB/Mog-like domain"/>
    <property type="match status" value="1"/>
</dbReference>
<keyword evidence="9" id="KW-1185">Reference proteome</keyword>
<keyword evidence="6" id="KW-0500">Molybdenum</keyword>
<dbReference type="Pfam" id="PF03454">
    <property type="entry name" value="MoeA_C"/>
    <property type="match status" value="1"/>
</dbReference>
<reference evidence="8 9" key="1">
    <citation type="journal article" date="2013" name="Genome Announc.">
        <title>Draft genome sequences for three mercury-methylating, sulfate-reducing bacteria.</title>
        <authorList>
            <person name="Brown S.D."/>
            <person name="Hurt R.A.Jr."/>
            <person name="Gilmour C.C."/>
            <person name="Elias D.A."/>
        </authorList>
    </citation>
    <scope>NUCLEOTIDE SEQUENCE [LARGE SCALE GENOMIC DNA]</scope>
    <source>
        <strain evidence="8 9">DSM 16529</strain>
    </source>
</reference>
<evidence type="ECO:0000256" key="3">
    <source>
        <dbReference type="ARBA" id="ARBA00010763"/>
    </source>
</evidence>
<comment type="similarity">
    <text evidence="3 6">Belongs to the MoeA family.</text>
</comment>
<dbReference type="Proteomes" id="UP000014975">
    <property type="component" value="Unassembled WGS sequence"/>
</dbReference>
<dbReference type="InterPro" id="IPR038987">
    <property type="entry name" value="MoeA-like"/>
</dbReference>
<dbReference type="InterPro" id="IPR001453">
    <property type="entry name" value="MoaB/Mog_dom"/>
</dbReference>
<dbReference type="Pfam" id="PF00994">
    <property type="entry name" value="MoCF_biosynth"/>
    <property type="match status" value="1"/>
</dbReference>
<dbReference type="GO" id="GO:0005737">
    <property type="term" value="C:cytoplasm"/>
    <property type="evidence" value="ECO:0007669"/>
    <property type="project" value="TreeGrafter"/>
</dbReference>
<comment type="caution">
    <text evidence="8">The sequence shown here is derived from an EMBL/GenBank/DDBJ whole genome shotgun (WGS) entry which is preliminary data.</text>
</comment>
<keyword evidence="4 6" id="KW-0501">Molybdenum cofactor biosynthesis</keyword>
<gene>
    <name evidence="8" type="ORF">dsat_0049</name>
</gene>
<dbReference type="InterPro" id="IPR036135">
    <property type="entry name" value="MoeA_linker/N_sf"/>
</dbReference>
<dbReference type="PANTHER" id="PTHR10192">
    <property type="entry name" value="MOLYBDOPTERIN BIOSYNTHESIS PROTEIN"/>
    <property type="match status" value="1"/>
</dbReference>
<keyword evidence="6" id="KW-0479">Metal-binding</keyword>
<evidence type="ECO:0000313" key="8">
    <source>
        <dbReference type="EMBL" id="EPR34401.1"/>
    </source>
</evidence>
<dbReference type="PANTHER" id="PTHR10192:SF5">
    <property type="entry name" value="GEPHYRIN"/>
    <property type="match status" value="1"/>
</dbReference>